<protein>
    <submittedName>
        <fullName evidence="4">Acetyl-CoA synthetase-like protein</fullName>
    </submittedName>
</protein>
<reference evidence="4 5" key="1">
    <citation type="journal article" date="2016" name="Mol. Biol. Evol.">
        <title>Comparative Genomics of Early-Diverging Mushroom-Forming Fungi Provides Insights into the Origins of Lignocellulose Decay Capabilities.</title>
        <authorList>
            <person name="Nagy L.G."/>
            <person name="Riley R."/>
            <person name="Tritt A."/>
            <person name="Adam C."/>
            <person name="Daum C."/>
            <person name="Floudas D."/>
            <person name="Sun H."/>
            <person name="Yadav J.S."/>
            <person name="Pangilinan J."/>
            <person name="Larsson K.H."/>
            <person name="Matsuura K."/>
            <person name="Barry K."/>
            <person name="Labutti K."/>
            <person name="Kuo R."/>
            <person name="Ohm R.A."/>
            <person name="Bhattacharya S.S."/>
            <person name="Shirouzu T."/>
            <person name="Yoshinaga Y."/>
            <person name="Martin F.M."/>
            <person name="Grigoriev I.V."/>
            <person name="Hibbett D.S."/>
        </authorList>
    </citation>
    <scope>NUCLEOTIDE SEQUENCE [LARGE SCALE GENOMIC DNA]</scope>
    <source>
        <strain evidence="4 5">CBS 109695</strain>
    </source>
</reference>
<dbReference type="SUPFAM" id="SSF51735">
    <property type="entry name" value="NAD(P)-binding Rossmann-fold domains"/>
    <property type="match status" value="1"/>
</dbReference>
<dbReference type="Proteomes" id="UP000076532">
    <property type="component" value="Unassembled WGS sequence"/>
</dbReference>
<keyword evidence="1" id="KW-0596">Phosphopantetheine</keyword>
<dbReference type="InterPro" id="IPR000873">
    <property type="entry name" value="AMP-dep_synth/lig_dom"/>
</dbReference>
<evidence type="ECO:0000313" key="4">
    <source>
        <dbReference type="EMBL" id="KZP23434.1"/>
    </source>
</evidence>
<dbReference type="OrthoDB" id="429813at2759"/>
<evidence type="ECO:0000256" key="2">
    <source>
        <dbReference type="ARBA" id="ARBA00022553"/>
    </source>
</evidence>
<sequence>MPPSDYITLPIPAGPQIPAGTKSSTFTLPPLDGSLTISEIFDFHAEHSSKHPMFVYSDQAGNVHEVLWPTAVRAMHRAGHMVRSRLDETHMRRGRPIVAVLAMPDSITFTAVLMGIMRADCVPFAISPRNSPAAVAHLLAQTGVVHLLVGVEKSMQELAAASLDLCTGERPGFSDLPTYDDLYPVDDAEVTPLPLARPAMHETAVIMHSSGSTAFPKPIYWGQHGILQIAAQAFCADRLVTGMRFGYQAIIMFHAMGLTALSWAAGAGITMAVFEPAQPATIPTPQSLMKGLRATKCDVVSCVPTFVETWSQNPEDVETLKNLQCVITGGGPLNKGVGDSLTRQGVAIAQIYGSTELASPIVLRTCGVTFDWEYFEISTRMIQVVEPDDQGNTELIIAPNPLFCPCVLNGKRGDLEVYETRDLLSPHPTRPGFWKVYGRSDDQIMHSTGEKTNPGPLEALMNRDRHVTSSIMFGRGQFNAGIIVELSPGHVIDSKDPKQLEEFRNLIWPTVEGMNEFAPQHSRIFKEMILVMEPAKPFTYTVKRTPHRSTILANYTKEIDDVYVAVAETSQSQIEPPATWSESGALYFVHSVVEKVMKKHVNPSDDIFQHGCDSLQSAWIRNSLLQALKSTTHLNTRAISANFVYEHPSIAALAAYTSSLAKSGSQLHTPDENPVDRMTAMAEKYSQSFPTHHPSVAIPKGDVVLVTGTTGSLGSTMLAELVAAEDVSHVFAINRKNIAGASLATRQMAAMERQGLDPKVASSSKVTLLEADLSKTHLGLPADVYESMRSSITHIIHTSWKVDFKLALRSFEPQVRGVRNLINLALASPHTTPPRVIFTSSVGVFQNIEATEPIRETPIGPEVAAGTGYSESKWVSEQVLQAAASKTPIVPTIVRVGQICGGSNGHWNENEWLPALIKSSVSLGCLPSSDTSIAWIPATMTAKVIAETRHSTALVTHLTHPRPVQWSSVFSAFSSALDLPIVPYSEWLHRLEKRTSELVGSSAEVEAAAYSEIPALKLMDFFIGAAGGNKDAKHVVAVGLQLLSLDEAKKASLTMRDENLQQVGQKDVQKWLEYWSSTSFLRR</sequence>
<evidence type="ECO:0000259" key="3">
    <source>
        <dbReference type="SMART" id="SM00823"/>
    </source>
</evidence>
<dbReference type="InterPro" id="IPR020806">
    <property type="entry name" value="PKS_PP-bd"/>
</dbReference>
<dbReference type="Gene3D" id="1.10.1200.10">
    <property type="entry name" value="ACP-like"/>
    <property type="match status" value="1"/>
</dbReference>
<organism evidence="4 5">
    <name type="scientific">Athelia psychrophila</name>
    <dbReference type="NCBI Taxonomy" id="1759441"/>
    <lineage>
        <taxon>Eukaryota</taxon>
        <taxon>Fungi</taxon>
        <taxon>Dikarya</taxon>
        <taxon>Basidiomycota</taxon>
        <taxon>Agaricomycotina</taxon>
        <taxon>Agaricomycetes</taxon>
        <taxon>Agaricomycetidae</taxon>
        <taxon>Atheliales</taxon>
        <taxon>Atheliaceae</taxon>
        <taxon>Athelia</taxon>
    </lineage>
</organism>
<dbReference type="Pfam" id="PF07993">
    <property type="entry name" value="NAD_binding_4"/>
    <property type="match status" value="1"/>
</dbReference>
<dbReference type="InterPro" id="IPR036736">
    <property type="entry name" value="ACP-like_sf"/>
</dbReference>
<dbReference type="EMBL" id="KV417532">
    <property type="protein sequence ID" value="KZP23434.1"/>
    <property type="molecule type" value="Genomic_DNA"/>
</dbReference>
<dbReference type="AlphaFoldDB" id="A0A166LXU0"/>
<dbReference type="InterPro" id="IPR042099">
    <property type="entry name" value="ANL_N_sf"/>
</dbReference>
<feature type="domain" description="Polyketide synthase-like phosphopantetheine-binding" evidence="3">
    <location>
        <begin position="586"/>
        <end position="661"/>
    </location>
</feature>
<evidence type="ECO:0000313" key="5">
    <source>
        <dbReference type="Proteomes" id="UP000076532"/>
    </source>
</evidence>
<dbReference type="SUPFAM" id="SSF56801">
    <property type="entry name" value="Acetyl-CoA synthetase-like"/>
    <property type="match status" value="1"/>
</dbReference>
<gene>
    <name evidence="4" type="ORF">FIBSPDRAFT_919091</name>
</gene>
<dbReference type="STRING" id="436010.A0A166LXU0"/>
<dbReference type="InterPro" id="IPR013120">
    <property type="entry name" value="FAR_NAD-bd"/>
</dbReference>
<keyword evidence="5" id="KW-1185">Reference proteome</keyword>
<evidence type="ECO:0000256" key="1">
    <source>
        <dbReference type="ARBA" id="ARBA00022450"/>
    </source>
</evidence>
<keyword evidence="2" id="KW-0597">Phosphoprotein</keyword>
<dbReference type="Gene3D" id="3.40.50.720">
    <property type="entry name" value="NAD(P)-binding Rossmann-like Domain"/>
    <property type="match status" value="1"/>
</dbReference>
<dbReference type="Pfam" id="PF00501">
    <property type="entry name" value="AMP-binding"/>
    <property type="match status" value="1"/>
</dbReference>
<dbReference type="Pfam" id="PF23562">
    <property type="entry name" value="AMP-binding_C_3"/>
    <property type="match status" value="1"/>
</dbReference>
<dbReference type="PANTHER" id="PTHR43439">
    <property type="entry name" value="PHENYLACETATE-COENZYME A LIGASE"/>
    <property type="match status" value="1"/>
</dbReference>
<name>A0A166LXU0_9AGAM</name>
<dbReference type="Gene3D" id="3.40.50.12780">
    <property type="entry name" value="N-terminal domain of ligase-like"/>
    <property type="match status" value="1"/>
</dbReference>
<dbReference type="InterPro" id="IPR036291">
    <property type="entry name" value="NAD(P)-bd_dom_sf"/>
</dbReference>
<dbReference type="GO" id="GO:0031177">
    <property type="term" value="F:phosphopantetheine binding"/>
    <property type="evidence" value="ECO:0007669"/>
    <property type="project" value="InterPro"/>
</dbReference>
<proteinExistence type="predicted"/>
<dbReference type="SMART" id="SM00823">
    <property type="entry name" value="PKS_PP"/>
    <property type="match status" value="1"/>
</dbReference>
<dbReference type="InterPro" id="IPR051414">
    <property type="entry name" value="Adenylate-forming_Reductase"/>
</dbReference>
<accession>A0A166LXU0</accession>
<dbReference type="PANTHER" id="PTHR43439:SF2">
    <property type="entry name" value="ENZYME, PUTATIVE (JCVI)-RELATED"/>
    <property type="match status" value="1"/>
</dbReference>